<evidence type="ECO:0000313" key="4">
    <source>
        <dbReference type="Proteomes" id="UP000821866"/>
    </source>
</evidence>
<reference evidence="3" key="1">
    <citation type="journal article" date="2020" name="Cell">
        <title>Large-Scale Comparative Analyses of Tick Genomes Elucidate Their Genetic Diversity and Vector Capacities.</title>
        <authorList>
            <consortium name="Tick Genome and Microbiome Consortium (TIGMIC)"/>
            <person name="Jia N."/>
            <person name="Wang J."/>
            <person name="Shi W."/>
            <person name="Du L."/>
            <person name="Sun Y."/>
            <person name="Zhan W."/>
            <person name="Jiang J.F."/>
            <person name="Wang Q."/>
            <person name="Zhang B."/>
            <person name="Ji P."/>
            <person name="Bell-Sakyi L."/>
            <person name="Cui X.M."/>
            <person name="Yuan T.T."/>
            <person name="Jiang B.G."/>
            <person name="Yang W.F."/>
            <person name="Lam T.T."/>
            <person name="Chang Q.C."/>
            <person name="Ding S.J."/>
            <person name="Wang X.J."/>
            <person name="Zhu J.G."/>
            <person name="Ruan X.D."/>
            <person name="Zhao L."/>
            <person name="Wei J.T."/>
            <person name="Ye R.Z."/>
            <person name="Que T.C."/>
            <person name="Du C.H."/>
            <person name="Zhou Y.H."/>
            <person name="Cheng J.X."/>
            <person name="Dai P.F."/>
            <person name="Guo W.B."/>
            <person name="Han X.H."/>
            <person name="Huang E.J."/>
            <person name="Li L.F."/>
            <person name="Wei W."/>
            <person name="Gao Y.C."/>
            <person name="Liu J.Z."/>
            <person name="Shao H.Z."/>
            <person name="Wang X."/>
            <person name="Wang C.C."/>
            <person name="Yang T.C."/>
            <person name="Huo Q.B."/>
            <person name="Li W."/>
            <person name="Chen H.Y."/>
            <person name="Chen S.E."/>
            <person name="Zhou L.G."/>
            <person name="Ni X.B."/>
            <person name="Tian J.H."/>
            <person name="Sheng Y."/>
            <person name="Liu T."/>
            <person name="Pan Y.S."/>
            <person name="Xia L.Y."/>
            <person name="Li J."/>
            <person name="Zhao F."/>
            <person name="Cao W.C."/>
        </authorList>
    </citation>
    <scope>NUCLEOTIDE SEQUENCE</scope>
    <source>
        <strain evidence="3">Rmic-2018</strain>
    </source>
</reference>
<protein>
    <submittedName>
        <fullName evidence="3">Uncharacterized protein</fullName>
    </submittedName>
</protein>
<feature type="compositionally biased region" description="Low complexity" evidence="1">
    <location>
        <begin position="327"/>
        <end position="344"/>
    </location>
</feature>
<feature type="compositionally biased region" description="Low complexity" evidence="1">
    <location>
        <begin position="152"/>
        <end position="166"/>
    </location>
</feature>
<dbReference type="Gene3D" id="1.20.1070.10">
    <property type="entry name" value="Rhodopsin 7-helix transmembrane proteins"/>
    <property type="match status" value="1"/>
</dbReference>
<feature type="compositionally biased region" description="Basic and acidic residues" evidence="1">
    <location>
        <begin position="181"/>
        <end position="191"/>
    </location>
</feature>
<comment type="caution">
    <text evidence="3">The sequence shown here is derived from an EMBL/GenBank/DDBJ whole genome shotgun (WGS) entry which is preliminary data.</text>
</comment>
<feature type="region of interest" description="Disordered" evidence="1">
    <location>
        <begin position="152"/>
        <end position="250"/>
    </location>
</feature>
<feature type="transmembrane region" description="Helical" evidence="2">
    <location>
        <begin position="75"/>
        <end position="95"/>
    </location>
</feature>
<proteinExistence type="predicted"/>
<keyword evidence="2" id="KW-0812">Transmembrane</keyword>
<keyword evidence="2" id="KW-0472">Membrane</keyword>
<keyword evidence="4" id="KW-1185">Reference proteome</keyword>
<dbReference type="AlphaFoldDB" id="A0A9J6E6E2"/>
<keyword evidence="2" id="KW-1133">Transmembrane helix</keyword>
<name>A0A9J6E6E2_RHIMP</name>
<organism evidence="3 4">
    <name type="scientific">Rhipicephalus microplus</name>
    <name type="common">Cattle tick</name>
    <name type="synonym">Boophilus microplus</name>
    <dbReference type="NCBI Taxonomy" id="6941"/>
    <lineage>
        <taxon>Eukaryota</taxon>
        <taxon>Metazoa</taxon>
        <taxon>Ecdysozoa</taxon>
        <taxon>Arthropoda</taxon>
        <taxon>Chelicerata</taxon>
        <taxon>Arachnida</taxon>
        <taxon>Acari</taxon>
        <taxon>Parasitiformes</taxon>
        <taxon>Ixodida</taxon>
        <taxon>Ixodoidea</taxon>
        <taxon>Ixodidae</taxon>
        <taxon>Rhipicephalinae</taxon>
        <taxon>Rhipicephalus</taxon>
        <taxon>Boophilus</taxon>
    </lineage>
</organism>
<reference evidence="3" key="2">
    <citation type="submission" date="2021-09" db="EMBL/GenBank/DDBJ databases">
        <authorList>
            <person name="Jia N."/>
            <person name="Wang J."/>
            <person name="Shi W."/>
            <person name="Du L."/>
            <person name="Sun Y."/>
            <person name="Zhan W."/>
            <person name="Jiang J."/>
            <person name="Wang Q."/>
            <person name="Zhang B."/>
            <person name="Ji P."/>
            <person name="Sakyi L.B."/>
            <person name="Cui X."/>
            <person name="Yuan T."/>
            <person name="Jiang B."/>
            <person name="Yang W."/>
            <person name="Lam T.T.-Y."/>
            <person name="Chang Q."/>
            <person name="Ding S."/>
            <person name="Wang X."/>
            <person name="Zhu J."/>
            <person name="Ruan X."/>
            <person name="Zhao L."/>
            <person name="Wei J."/>
            <person name="Que T."/>
            <person name="Du C."/>
            <person name="Cheng J."/>
            <person name="Dai P."/>
            <person name="Han X."/>
            <person name="Huang E."/>
            <person name="Gao Y."/>
            <person name="Liu J."/>
            <person name="Shao H."/>
            <person name="Ye R."/>
            <person name="Li L."/>
            <person name="Wei W."/>
            <person name="Wang X."/>
            <person name="Wang C."/>
            <person name="Huo Q."/>
            <person name="Li W."/>
            <person name="Guo W."/>
            <person name="Chen H."/>
            <person name="Chen S."/>
            <person name="Zhou L."/>
            <person name="Zhou L."/>
            <person name="Ni X."/>
            <person name="Tian J."/>
            <person name="Zhou Y."/>
            <person name="Sheng Y."/>
            <person name="Liu T."/>
            <person name="Pan Y."/>
            <person name="Xia L."/>
            <person name="Li J."/>
            <person name="Zhao F."/>
            <person name="Cao W."/>
        </authorList>
    </citation>
    <scope>NUCLEOTIDE SEQUENCE</scope>
    <source>
        <strain evidence="3">Rmic-2018</strain>
        <tissue evidence="3">Larvae</tissue>
    </source>
</reference>
<evidence type="ECO:0000313" key="3">
    <source>
        <dbReference type="EMBL" id="KAH8029884.1"/>
    </source>
</evidence>
<feature type="transmembrane region" description="Helical" evidence="2">
    <location>
        <begin position="12"/>
        <end position="31"/>
    </location>
</feature>
<feature type="transmembrane region" description="Helical" evidence="2">
    <location>
        <begin position="43"/>
        <end position="63"/>
    </location>
</feature>
<evidence type="ECO:0000256" key="2">
    <source>
        <dbReference type="SAM" id="Phobius"/>
    </source>
</evidence>
<feature type="region of interest" description="Disordered" evidence="1">
    <location>
        <begin position="327"/>
        <end position="385"/>
    </location>
</feature>
<dbReference type="VEuPathDB" id="VectorBase:LOC119163848"/>
<gene>
    <name evidence="3" type="ORF">HPB51_005091</name>
</gene>
<sequence>MLPLKPTRKIVYMVLATLVIFSLSIRASVQIKDTVMDFGNLRVLLWVSVLLLPLVGSCWTLALLSVSDEPPELRLAFPAVCLITGIYIFLGYCILNRRVRQHLCYVWARMRGKKIPYDESLSGTRASMISRSALAYHNSSFDILHRNVGISTSSTTSRSTAKTSSSPWNSNGRIPHRRSHVHNDPDAGEVVRKRRTTSDSDSEMSLDHASLDLASSHSSDDEESKPSWRDTSGLPTVREEDVPLPATTTISPLSAAPVTDVMSPMVYNGGGLWDCGLPQQLGQHTQQQSLTSPQQGLLASIPALGSLTTSHSYGTTAGITSIYSQSPLSPPTLSSSQGLVSPSSNVQWADEDGEFRNNLDQPTPKGKDGLCHKPNMPPLAASDSE</sequence>
<accession>A0A9J6E6E2</accession>
<evidence type="ECO:0000256" key="1">
    <source>
        <dbReference type="SAM" id="MobiDB-lite"/>
    </source>
</evidence>
<dbReference type="EMBL" id="JABSTU010000005">
    <property type="protein sequence ID" value="KAH8029884.1"/>
    <property type="molecule type" value="Genomic_DNA"/>
</dbReference>
<dbReference type="Proteomes" id="UP000821866">
    <property type="component" value="Chromosome 3"/>
</dbReference>